<evidence type="ECO:0000256" key="9">
    <source>
        <dbReference type="ARBA" id="ARBA00023239"/>
    </source>
</evidence>
<evidence type="ECO:0000256" key="8">
    <source>
        <dbReference type="ARBA" id="ARBA00022837"/>
    </source>
</evidence>
<dbReference type="InterPro" id="IPR012334">
    <property type="entry name" value="Pectin_lyas_fold"/>
</dbReference>
<keyword evidence="12" id="KW-1185">Reference proteome</keyword>
<evidence type="ECO:0000256" key="4">
    <source>
        <dbReference type="ARBA" id="ARBA00006463"/>
    </source>
</evidence>
<comment type="similarity">
    <text evidence="4 10">Belongs to the polysaccharide lyase 3 family.</text>
</comment>
<dbReference type="GO" id="GO:0005576">
    <property type="term" value="C:extracellular region"/>
    <property type="evidence" value="ECO:0007669"/>
    <property type="project" value="UniProtKB-SubCell"/>
</dbReference>
<dbReference type="AlphaFoldDB" id="A0A430HQ85"/>
<keyword evidence="8 10" id="KW-0106">Calcium</keyword>
<dbReference type="Gene3D" id="2.160.20.10">
    <property type="entry name" value="Single-stranded right-handed beta-helix, Pectin lyase-like"/>
    <property type="match status" value="1"/>
</dbReference>
<comment type="subcellular location">
    <subcellularLocation>
        <location evidence="3 10">Secreted</location>
    </subcellularLocation>
</comment>
<dbReference type="GO" id="GO:0045490">
    <property type="term" value="P:pectin catabolic process"/>
    <property type="evidence" value="ECO:0007669"/>
    <property type="project" value="TreeGrafter"/>
</dbReference>
<evidence type="ECO:0000256" key="3">
    <source>
        <dbReference type="ARBA" id="ARBA00004613"/>
    </source>
</evidence>
<feature type="chain" id="PRO_5025083804" description="Pectate lyase" evidence="10">
    <location>
        <begin position="45"/>
        <end position="292"/>
    </location>
</feature>
<sequence length="292" mass="29922">MLSQFAPSPGGDGRFIHPSGVIMKRFNALLFAIAGLCIATSASAAPGKRAIPSCTKVLVTQTTDVPANTTFDGLVKYGKMVCLVGNNKKMDGSQSESQIPHFTLGAGATLKNVVLGDPAKGTGRNLAAGGADGVHCAGNCKIENVYWGDVGEDAATLKGAGTMTVTGGAAYKAADKMFQNNGANSKIVISNFYAEEGGKLYRSCGNCSSQSARTVTINGVTIYNVSAGVGVNSSFDASKLPALAKAYDVATMTDFVSNKASSRCATFVGTSKGNEPGKDSNAANIARACVFK</sequence>
<reference evidence="11 12" key="1">
    <citation type="submission" date="2018-12" db="EMBL/GenBank/DDBJ databases">
        <authorList>
            <person name="Yang E."/>
        </authorList>
    </citation>
    <scope>NUCLEOTIDE SEQUENCE [LARGE SCALE GENOMIC DNA]</scope>
    <source>
        <strain evidence="11 12">SOD</strain>
    </source>
</reference>
<evidence type="ECO:0000256" key="6">
    <source>
        <dbReference type="ARBA" id="ARBA00022525"/>
    </source>
</evidence>
<keyword evidence="9 10" id="KW-0456">Lyase</keyword>
<comment type="catalytic activity">
    <reaction evidence="1 10">
        <text>Eliminative cleavage of (1-&gt;4)-alpha-D-galacturonan to give oligosaccharides with 4-deoxy-alpha-D-galact-4-enuronosyl groups at their non-reducing ends.</text>
        <dbReference type="EC" id="4.2.2.2"/>
    </reaction>
</comment>
<dbReference type="PANTHER" id="PTHR33407">
    <property type="entry name" value="PECTATE LYASE F-RELATED"/>
    <property type="match status" value="1"/>
</dbReference>
<gene>
    <name evidence="11" type="ORF">EJB06_05625</name>
</gene>
<keyword evidence="7 10" id="KW-0732">Signal</keyword>
<accession>A0A430HQ85</accession>
<comment type="cofactor">
    <cofactor evidence="2 10">
        <name>Ca(2+)</name>
        <dbReference type="ChEBI" id="CHEBI:29108"/>
    </cofactor>
</comment>
<dbReference type="Pfam" id="PF03211">
    <property type="entry name" value="Pectate_lyase"/>
    <property type="match status" value="1"/>
</dbReference>
<name>A0A430HQ85_9BURK</name>
<comment type="function">
    <text evidence="10">Catalyzes the depolymerization of both polygalacturonate and pectins of methyl esterification degree from 22 to 89%, with an endo mode of action. In contrast to the majority of pectate lyases, displays high activity on highly methylated pectins.</text>
</comment>
<evidence type="ECO:0000313" key="11">
    <source>
        <dbReference type="EMBL" id="RSZ59678.1"/>
    </source>
</evidence>
<dbReference type="OrthoDB" id="4298856at2"/>
<dbReference type="GO" id="GO:0030570">
    <property type="term" value="F:pectate lyase activity"/>
    <property type="evidence" value="ECO:0007669"/>
    <property type="project" value="UniProtKB-UniRule"/>
</dbReference>
<feature type="signal peptide" evidence="10">
    <location>
        <begin position="1"/>
        <end position="44"/>
    </location>
</feature>
<evidence type="ECO:0000256" key="10">
    <source>
        <dbReference type="RuleBase" id="RU367009"/>
    </source>
</evidence>
<evidence type="ECO:0000256" key="1">
    <source>
        <dbReference type="ARBA" id="ARBA00000695"/>
    </source>
</evidence>
<evidence type="ECO:0000256" key="5">
    <source>
        <dbReference type="ARBA" id="ARBA00012272"/>
    </source>
</evidence>
<dbReference type="SUPFAM" id="SSF51126">
    <property type="entry name" value="Pectin lyase-like"/>
    <property type="match status" value="1"/>
</dbReference>
<evidence type="ECO:0000256" key="2">
    <source>
        <dbReference type="ARBA" id="ARBA00001913"/>
    </source>
</evidence>
<evidence type="ECO:0000313" key="12">
    <source>
        <dbReference type="Proteomes" id="UP000278085"/>
    </source>
</evidence>
<keyword evidence="6 10" id="KW-0964">Secreted</keyword>
<dbReference type="InterPro" id="IPR004898">
    <property type="entry name" value="Pectate_lyase_PlyH/PlyE-like"/>
</dbReference>
<dbReference type="Proteomes" id="UP000278085">
    <property type="component" value="Unassembled WGS sequence"/>
</dbReference>
<dbReference type="InterPro" id="IPR011050">
    <property type="entry name" value="Pectin_lyase_fold/virulence"/>
</dbReference>
<dbReference type="EC" id="4.2.2.2" evidence="5 10"/>
<evidence type="ECO:0000256" key="7">
    <source>
        <dbReference type="ARBA" id="ARBA00022729"/>
    </source>
</evidence>
<organism evidence="11 12">
    <name type="scientific">Massilia atriviolacea</name>
    <dbReference type="NCBI Taxonomy" id="2495579"/>
    <lineage>
        <taxon>Bacteria</taxon>
        <taxon>Pseudomonadati</taxon>
        <taxon>Pseudomonadota</taxon>
        <taxon>Betaproteobacteria</taxon>
        <taxon>Burkholderiales</taxon>
        <taxon>Oxalobacteraceae</taxon>
        <taxon>Telluria group</taxon>
        <taxon>Massilia</taxon>
    </lineage>
</organism>
<protein>
    <recommendedName>
        <fullName evidence="5 10">Pectate lyase</fullName>
        <ecNumber evidence="5 10">4.2.2.2</ecNumber>
    </recommendedName>
</protein>
<comment type="caution">
    <text evidence="11">The sequence shown here is derived from an EMBL/GenBank/DDBJ whole genome shotgun (WGS) entry which is preliminary data.</text>
</comment>
<dbReference type="EMBL" id="RXLQ01000003">
    <property type="protein sequence ID" value="RSZ59678.1"/>
    <property type="molecule type" value="Genomic_DNA"/>
</dbReference>
<dbReference type="PANTHER" id="PTHR33407:SF9">
    <property type="entry name" value="PECTATE LYASE F-RELATED"/>
    <property type="match status" value="1"/>
</dbReference>
<proteinExistence type="inferred from homology"/>